<gene>
    <name evidence="6" type="ORF">BJ554DRAFT_3717</name>
</gene>
<dbReference type="GO" id="GO:0003723">
    <property type="term" value="F:RNA binding"/>
    <property type="evidence" value="ECO:0007669"/>
    <property type="project" value="UniProtKB-KW"/>
</dbReference>
<dbReference type="GO" id="GO:0005852">
    <property type="term" value="C:eukaryotic translation initiation factor 3 complex"/>
    <property type="evidence" value="ECO:0007669"/>
    <property type="project" value="InterPro"/>
</dbReference>
<evidence type="ECO:0000313" key="7">
    <source>
        <dbReference type="Proteomes" id="UP000673691"/>
    </source>
</evidence>
<accession>A0A8H7ZN96</accession>
<name>A0A8H7ZN96_9FUNG</name>
<protein>
    <submittedName>
        <fullName evidence="6">Eukaryotic translation initiation factor 3 subunit D</fullName>
    </submittedName>
</protein>
<keyword evidence="4" id="KW-0648">Protein biosynthesis</keyword>
<keyword evidence="1" id="KW-0963">Cytoplasm</keyword>
<dbReference type="PIRSF" id="PIRSF016281">
    <property type="entry name" value="EIF-3_zeta"/>
    <property type="match status" value="1"/>
</dbReference>
<proteinExistence type="inferred from homology"/>
<evidence type="ECO:0000256" key="5">
    <source>
        <dbReference type="SAM" id="MobiDB-lite"/>
    </source>
</evidence>
<comment type="caution">
    <text evidence="6">The sequence shown here is derived from an EMBL/GenBank/DDBJ whole genome shotgun (WGS) entry which is preliminary data.</text>
</comment>
<dbReference type="OrthoDB" id="16538at2759"/>
<feature type="non-terminal residue" evidence="6">
    <location>
        <position position="1"/>
    </location>
</feature>
<feature type="compositionally biased region" description="Basic and acidic residues" evidence="5">
    <location>
        <begin position="23"/>
        <end position="38"/>
    </location>
</feature>
<dbReference type="PANTHER" id="PTHR12399:SF0">
    <property type="entry name" value="EUKARYOTIC TRANSLATION INITIATION FACTOR 3 SUBUNIT D"/>
    <property type="match status" value="1"/>
</dbReference>
<reference evidence="6 7" key="1">
    <citation type="journal article" name="Sci. Rep.">
        <title>Genome-scale phylogenetic analyses confirm Olpidium as the closest living zoosporic fungus to the non-flagellated, terrestrial fungi.</title>
        <authorList>
            <person name="Chang Y."/>
            <person name="Rochon D."/>
            <person name="Sekimoto S."/>
            <person name="Wang Y."/>
            <person name="Chovatia M."/>
            <person name="Sandor L."/>
            <person name="Salamov A."/>
            <person name="Grigoriev I.V."/>
            <person name="Stajich J.E."/>
            <person name="Spatafora J.W."/>
        </authorList>
    </citation>
    <scope>NUCLEOTIDE SEQUENCE [LARGE SCALE GENOMIC DNA]</scope>
    <source>
        <strain evidence="6">S191</strain>
    </source>
</reference>
<dbReference type="GO" id="GO:0003743">
    <property type="term" value="F:translation initiation factor activity"/>
    <property type="evidence" value="ECO:0007669"/>
    <property type="project" value="UniProtKB-KW"/>
</dbReference>
<dbReference type="AlphaFoldDB" id="A0A8H7ZN96"/>
<evidence type="ECO:0000256" key="3">
    <source>
        <dbReference type="ARBA" id="ARBA00022884"/>
    </source>
</evidence>
<dbReference type="Proteomes" id="UP000673691">
    <property type="component" value="Unassembled WGS sequence"/>
</dbReference>
<keyword evidence="7" id="KW-1185">Reference proteome</keyword>
<dbReference type="PANTHER" id="PTHR12399">
    <property type="entry name" value="EUKARYOTIC TRANSLATION INITIATION FACTOR 3 SUBUNIT 7"/>
    <property type="match status" value="1"/>
</dbReference>
<evidence type="ECO:0000256" key="2">
    <source>
        <dbReference type="ARBA" id="ARBA00022540"/>
    </source>
</evidence>
<dbReference type="InterPro" id="IPR007783">
    <property type="entry name" value="eIF3d"/>
</dbReference>
<evidence type="ECO:0000313" key="6">
    <source>
        <dbReference type="EMBL" id="KAG5456521.1"/>
    </source>
</evidence>
<sequence>KKKKTFDPPYPPCPRTALGLNEEDGRTQEAEQQKETRRQRITMVNATVNSEESDVKPRFHLQTIVDNVAGGWGPNQDLLPPEFRDVPYAPFSKGDKLGRIADWVNPDPATMNFAGQAGYAGNFGREREGGRRYGRNYKDSYQAYGSAFASTFAYNHAEDEASFSVVDTRSTVVKRGVFGRTAGRGRGRGGFRGGFRGGVQRLGGGWGGRGGFSFRDGRRRFGWKDYDKPQRVRDASIAVGADWIVLEEMDFARLSKLSYEEPDVEDLDWHGQIHYYDKLYDRVTVKAEKPLLLAGNTSAGVRERFNATTSDDPVIQYMAGEGDRGTVFATDSILACLMTTTRSVYPWDIVVTRTGNKLFFDKRDGSNIDYLTVNENAVEPPAEADDKDNINSATALSIEATLVNEKFLAQAVKELFQLTAYVDPTLVSFQDDFVELSSKPYMWGNAADILPCGYRYRSWYLGDESCVLVARTELSSALKPASASSPEVRFVLKALNEYDHKAAGAGGALSWRQKLDTQRGAVLATEMKNNANKLARWACEAALAGADHIRVGFMSRLNARDNSRHSVIGSQSYRPAELATQLNFSFSSGWGIVKTITDVCFKQPEGKYILVKDPNK</sequence>
<feature type="region of interest" description="Disordered" evidence="5">
    <location>
        <begin position="1"/>
        <end position="38"/>
    </location>
</feature>
<dbReference type="HAMAP" id="MF_03003">
    <property type="entry name" value="eIF3d"/>
    <property type="match status" value="1"/>
</dbReference>
<dbReference type="Pfam" id="PF05091">
    <property type="entry name" value="eIF-3_zeta"/>
    <property type="match status" value="1"/>
</dbReference>
<evidence type="ECO:0000256" key="1">
    <source>
        <dbReference type="ARBA" id="ARBA00022490"/>
    </source>
</evidence>
<keyword evidence="3" id="KW-0694">RNA-binding</keyword>
<feature type="non-terminal residue" evidence="6">
    <location>
        <position position="616"/>
    </location>
</feature>
<dbReference type="EMBL" id="JAEFCI010011603">
    <property type="protein sequence ID" value="KAG5456521.1"/>
    <property type="molecule type" value="Genomic_DNA"/>
</dbReference>
<evidence type="ECO:0000256" key="4">
    <source>
        <dbReference type="ARBA" id="ARBA00022917"/>
    </source>
</evidence>
<keyword evidence="2 6" id="KW-0396">Initiation factor</keyword>
<organism evidence="6 7">
    <name type="scientific">Olpidium bornovanus</name>
    <dbReference type="NCBI Taxonomy" id="278681"/>
    <lineage>
        <taxon>Eukaryota</taxon>
        <taxon>Fungi</taxon>
        <taxon>Fungi incertae sedis</taxon>
        <taxon>Olpidiomycota</taxon>
        <taxon>Olpidiomycotina</taxon>
        <taxon>Olpidiomycetes</taxon>
        <taxon>Olpidiales</taxon>
        <taxon>Olpidiaceae</taxon>
        <taxon>Olpidium</taxon>
    </lineage>
</organism>